<evidence type="ECO:0000256" key="1">
    <source>
        <dbReference type="ARBA" id="ARBA00004141"/>
    </source>
</evidence>
<evidence type="ECO:0000256" key="2">
    <source>
        <dbReference type="ARBA" id="ARBA00022692"/>
    </source>
</evidence>
<protein>
    <submittedName>
        <fullName evidence="6">Organic solute transporter alpha-like protein</fullName>
    </submittedName>
</protein>
<dbReference type="InterPro" id="IPR005178">
    <property type="entry name" value="Ostalpha/TMEM184C"/>
</dbReference>
<dbReference type="PANTHER" id="PTHR23423">
    <property type="entry name" value="ORGANIC SOLUTE TRANSPORTER-RELATED"/>
    <property type="match status" value="1"/>
</dbReference>
<dbReference type="EMBL" id="GDHC01019765">
    <property type="protein sequence ID" value="JAP98863.1"/>
    <property type="molecule type" value="Transcribed_RNA"/>
</dbReference>
<comment type="subcellular location">
    <subcellularLocation>
        <location evidence="1">Membrane</location>
        <topology evidence="1">Multi-pass membrane protein</topology>
    </subcellularLocation>
</comment>
<keyword evidence="3 5" id="KW-1133">Transmembrane helix</keyword>
<evidence type="ECO:0000313" key="6">
    <source>
        <dbReference type="EMBL" id="JAP98863.1"/>
    </source>
</evidence>
<dbReference type="SMART" id="SM01417">
    <property type="entry name" value="Solute_trans_a"/>
    <property type="match status" value="1"/>
</dbReference>
<feature type="transmembrane region" description="Helical" evidence="5">
    <location>
        <begin position="301"/>
        <end position="322"/>
    </location>
</feature>
<dbReference type="Pfam" id="PF03619">
    <property type="entry name" value="Solute_trans_a"/>
    <property type="match status" value="1"/>
</dbReference>
<feature type="transmembrane region" description="Helical" evidence="5">
    <location>
        <begin position="97"/>
        <end position="116"/>
    </location>
</feature>
<feature type="transmembrane region" description="Helical" evidence="5">
    <location>
        <begin position="261"/>
        <end position="281"/>
    </location>
</feature>
<dbReference type="AlphaFoldDB" id="A0A146KQR8"/>
<feature type="transmembrane region" description="Helical" evidence="5">
    <location>
        <begin position="225"/>
        <end position="249"/>
    </location>
</feature>
<sequence>MVAETFLGVGMDYNATSSETGANGEVVEMNIELPINITCHPLNIPSIEEYFTAFNELGMALFTLGGLAVLVVLALWIDTVRHVVKHAPTPSKAHTAFVISVYPVVAIATYCATIVPRAQLLAEALTQGMFMACLYQLFCLFVSYCGGEAQIINKVHPNLLSLQVAPCCCWPCFSFCLPTFPVTKKCMLVLRLLVLQLPVVQGLLYVILLVMWAEEQSLYQINYTYFQPVVVTSILTGIWGMVMTTRMLIPVLKDHLLQGKFLVLQMVLLFAKFQGLIAKGVAHSGVFPCRHPITPTVYTNLIYNSVLLWEMVLLCSLARFLYKKPLPQSYNTDSNSNIRVPKQICTIMNEKSQIDSVNGNLTIIKF</sequence>
<organism evidence="6">
    <name type="scientific">Lygus hesperus</name>
    <name type="common">Western plant bug</name>
    <dbReference type="NCBI Taxonomy" id="30085"/>
    <lineage>
        <taxon>Eukaryota</taxon>
        <taxon>Metazoa</taxon>
        <taxon>Ecdysozoa</taxon>
        <taxon>Arthropoda</taxon>
        <taxon>Hexapoda</taxon>
        <taxon>Insecta</taxon>
        <taxon>Pterygota</taxon>
        <taxon>Neoptera</taxon>
        <taxon>Paraneoptera</taxon>
        <taxon>Hemiptera</taxon>
        <taxon>Heteroptera</taxon>
        <taxon>Panheteroptera</taxon>
        <taxon>Cimicomorpha</taxon>
        <taxon>Miridae</taxon>
        <taxon>Mirini</taxon>
        <taxon>Lygus</taxon>
    </lineage>
</organism>
<evidence type="ECO:0000256" key="4">
    <source>
        <dbReference type="ARBA" id="ARBA00023136"/>
    </source>
</evidence>
<feature type="transmembrane region" description="Helical" evidence="5">
    <location>
        <begin position="57"/>
        <end position="77"/>
    </location>
</feature>
<keyword evidence="4 5" id="KW-0472">Membrane</keyword>
<feature type="transmembrane region" description="Helical" evidence="5">
    <location>
        <begin position="128"/>
        <end position="147"/>
    </location>
</feature>
<evidence type="ECO:0000256" key="5">
    <source>
        <dbReference type="SAM" id="Phobius"/>
    </source>
</evidence>
<feature type="transmembrane region" description="Helical" evidence="5">
    <location>
        <begin position="192"/>
        <end position="213"/>
    </location>
</feature>
<name>A0A146KQR8_LYGHE</name>
<keyword evidence="2 5" id="KW-0812">Transmembrane</keyword>
<accession>A0A146KQR8</accession>
<dbReference type="GO" id="GO:0016020">
    <property type="term" value="C:membrane"/>
    <property type="evidence" value="ECO:0007669"/>
    <property type="project" value="UniProtKB-SubCell"/>
</dbReference>
<proteinExistence type="predicted"/>
<evidence type="ECO:0000256" key="3">
    <source>
        <dbReference type="ARBA" id="ARBA00022989"/>
    </source>
</evidence>
<reference evidence="6" key="1">
    <citation type="journal article" date="2016" name="Gigascience">
        <title>De novo construction of an expanded transcriptome assembly for the western tarnished plant bug, Lygus hesperus.</title>
        <authorList>
            <person name="Tassone E.E."/>
            <person name="Geib S.M."/>
            <person name="Hall B."/>
            <person name="Fabrick J.A."/>
            <person name="Brent C.S."/>
            <person name="Hull J.J."/>
        </authorList>
    </citation>
    <scope>NUCLEOTIDE SEQUENCE</scope>
</reference>
<gene>
    <name evidence="6" type="primary">CG6836</name>
    <name evidence="6" type="ORF">g.68456</name>
</gene>